<keyword evidence="4" id="KW-1185">Reference proteome</keyword>
<reference evidence="3 4" key="1">
    <citation type="submission" date="2016-01" db="EMBL/GenBank/DDBJ databases">
        <title>Amycolatopsis coloradensis genome sequencing and assembly.</title>
        <authorList>
            <person name="Mayilraj S."/>
        </authorList>
    </citation>
    <scope>NUCLEOTIDE SEQUENCE [LARGE SCALE GENOMIC DNA]</scope>
    <source>
        <strain evidence="3 4">DSM 44225</strain>
    </source>
</reference>
<feature type="compositionally biased region" description="Pro residues" evidence="1">
    <location>
        <begin position="203"/>
        <end position="213"/>
    </location>
</feature>
<dbReference type="AlphaFoldDB" id="A0A1R0KQK7"/>
<feature type="transmembrane region" description="Helical" evidence="2">
    <location>
        <begin position="149"/>
        <end position="170"/>
    </location>
</feature>
<gene>
    <name evidence="3" type="ORF">BS329_21295</name>
</gene>
<dbReference type="Proteomes" id="UP000187486">
    <property type="component" value="Unassembled WGS sequence"/>
</dbReference>
<keyword evidence="2" id="KW-1133">Transmembrane helix</keyword>
<dbReference type="EMBL" id="MQUQ01000012">
    <property type="protein sequence ID" value="OLZ49411.1"/>
    <property type="molecule type" value="Genomic_DNA"/>
</dbReference>
<protein>
    <submittedName>
        <fullName evidence="3">Uncharacterized protein</fullName>
    </submittedName>
</protein>
<comment type="caution">
    <text evidence="3">The sequence shown here is derived from an EMBL/GenBank/DDBJ whole genome shotgun (WGS) entry which is preliminary data.</text>
</comment>
<keyword evidence="2" id="KW-0472">Membrane</keyword>
<evidence type="ECO:0000313" key="4">
    <source>
        <dbReference type="Proteomes" id="UP000187486"/>
    </source>
</evidence>
<feature type="region of interest" description="Disordered" evidence="1">
    <location>
        <begin position="181"/>
        <end position="229"/>
    </location>
</feature>
<evidence type="ECO:0000256" key="2">
    <source>
        <dbReference type="SAM" id="Phobius"/>
    </source>
</evidence>
<organism evidence="3 4">
    <name type="scientific">Amycolatopsis coloradensis</name>
    <dbReference type="NCBI Taxonomy" id="76021"/>
    <lineage>
        <taxon>Bacteria</taxon>
        <taxon>Bacillati</taxon>
        <taxon>Actinomycetota</taxon>
        <taxon>Actinomycetes</taxon>
        <taxon>Pseudonocardiales</taxon>
        <taxon>Pseudonocardiaceae</taxon>
        <taxon>Amycolatopsis</taxon>
    </lineage>
</organism>
<feature type="transmembrane region" description="Helical" evidence="2">
    <location>
        <begin position="18"/>
        <end position="40"/>
    </location>
</feature>
<keyword evidence="2" id="KW-0812">Transmembrane</keyword>
<dbReference type="OrthoDB" id="3622926at2"/>
<evidence type="ECO:0000313" key="3">
    <source>
        <dbReference type="EMBL" id="OLZ49411.1"/>
    </source>
</evidence>
<feature type="transmembrane region" description="Helical" evidence="2">
    <location>
        <begin position="82"/>
        <end position="103"/>
    </location>
</feature>
<proteinExistence type="predicted"/>
<evidence type="ECO:0000256" key="1">
    <source>
        <dbReference type="SAM" id="MobiDB-lite"/>
    </source>
</evidence>
<accession>A0A1R0KQK7</accession>
<name>A0A1R0KQK7_9PSEU</name>
<sequence length="229" mass="23975">MDPASAPVRSGQPEPRRLVAAGLAALALILTLVGCFFPFFSTEHRLDLDRSDKFVIVVVQGAWETVVNQPEGHSLTTSTSPVGIPLLIAAAILLVATIVSARATFFRRPGSLDRWLVTIGVVFLAGVVFTVTMLGFGNQLGEPTESSTTFSAGIWALFAAVVAAAVAAIVSHRVEEAEVPVGGDPGLADMPTPKDGISIAVLPPEPQPTPPPDYSAFASPPDPSPKERD</sequence>
<feature type="transmembrane region" description="Helical" evidence="2">
    <location>
        <begin position="115"/>
        <end position="137"/>
    </location>
</feature>